<name>J3LDR5_ORYBR</name>
<keyword evidence="2" id="KW-1185">Reference proteome</keyword>
<sequence length="282" mass="31314">MSFAALGANIFVTTNPLCSPDHAPPAFVYNAETAALTVGPRVPETMSDLGSCMGVGDMLYDLKSMNLDDAFLRALSYPEQWDPAMEWSWNPVPLAAAPNPYEGSEILSYALHPDGRTIVVSGGPSTHTFDTSNGAWKHLGGWSLPFRGQAYFDADLDAWVGLHYEHDGHVCCCPVASMAARPPECKMLVDRLIRRDDEKEPKHWPGVWRQAVSLTYMGDSRFALVENVPRSEDFNDGAVLHVTVFGLRYDRRGELQTKARRATRSYAVSKNTPLFCHAAFWM</sequence>
<dbReference type="InterPro" id="IPR012871">
    <property type="entry name" value="DUF1668_ORYSA"/>
</dbReference>
<dbReference type="Pfam" id="PF07893">
    <property type="entry name" value="DUF1668"/>
    <property type="match status" value="1"/>
</dbReference>
<proteinExistence type="predicted"/>
<dbReference type="AlphaFoldDB" id="J3LDR5"/>
<dbReference type="Gramene" id="OB02G27820.1">
    <property type="protein sequence ID" value="OB02G27820.1"/>
    <property type="gene ID" value="OB02G27820"/>
</dbReference>
<accession>J3LDR5</accession>
<dbReference type="HOGENOM" id="CLU_021283_2_2_1"/>
<protein>
    <submittedName>
        <fullName evidence="1">Uncharacterized protein</fullName>
    </submittedName>
</protein>
<evidence type="ECO:0000313" key="1">
    <source>
        <dbReference type="EnsemblPlants" id="OB02G27820.1"/>
    </source>
</evidence>
<dbReference type="PANTHER" id="PTHR33085:SF47">
    <property type="entry name" value="OS02G0513400 PROTEIN"/>
    <property type="match status" value="1"/>
</dbReference>
<dbReference type="PANTHER" id="PTHR33085">
    <property type="entry name" value="OS12G0113100 PROTEIN-RELATED"/>
    <property type="match status" value="1"/>
</dbReference>
<dbReference type="EnsemblPlants" id="OB02G27820.1">
    <property type="protein sequence ID" value="OB02G27820.1"/>
    <property type="gene ID" value="OB02G27820"/>
</dbReference>
<evidence type="ECO:0000313" key="2">
    <source>
        <dbReference type="Proteomes" id="UP000006038"/>
    </source>
</evidence>
<organism evidence="1">
    <name type="scientific">Oryza brachyantha</name>
    <name type="common">malo sina</name>
    <dbReference type="NCBI Taxonomy" id="4533"/>
    <lineage>
        <taxon>Eukaryota</taxon>
        <taxon>Viridiplantae</taxon>
        <taxon>Streptophyta</taxon>
        <taxon>Embryophyta</taxon>
        <taxon>Tracheophyta</taxon>
        <taxon>Spermatophyta</taxon>
        <taxon>Magnoliopsida</taxon>
        <taxon>Liliopsida</taxon>
        <taxon>Poales</taxon>
        <taxon>Poaceae</taxon>
        <taxon>BOP clade</taxon>
        <taxon>Oryzoideae</taxon>
        <taxon>Oryzeae</taxon>
        <taxon>Oryzinae</taxon>
        <taxon>Oryza</taxon>
    </lineage>
</organism>
<dbReference type="Proteomes" id="UP000006038">
    <property type="component" value="Unassembled WGS sequence"/>
</dbReference>
<dbReference type="OMA" id="HERGHSS"/>
<reference evidence="1" key="1">
    <citation type="submission" date="2013-04" db="UniProtKB">
        <authorList>
            <consortium name="EnsemblPlants"/>
        </authorList>
    </citation>
    <scope>IDENTIFICATION</scope>
</reference>